<dbReference type="GO" id="GO:0016746">
    <property type="term" value="F:acyltransferase activity"/>
    <property type="evidence" value="ECO:0007669"/>
    <property type="project" value="UniProtKB-KW"/>
</dbReference>
<dbReference type="CDD" id="cd04301">
    <property type="entry name" value="NAT_SF"/>
    <property type="match status" value="1"/>
</dbReference>
<dbReference type="Proteomes" id="UP000772618">
    <property type="component" value="Unassembled WGS sequence"/>
</dbReference>
<keyword evidence="5" id="KW-1185">Reference proteome</keyword>
<evidence type="ECO:0000256" key="2">
    <source>
        <dbReference type="ARBA" id="ARBA00023315"/>
    </source>
</evidence>
<dbReference type="PROSITE" id="PS51186">
    <property type="entry name" value="GNAT"/>
    <property type="match status" value="1"/>
</dbReference>
<dbReference type="EMBL" id="JAHESD010000051">
    <property type="protein sequence ID" value="MBT1705296.1"/>
    <property type="molecule type" value="Genomic_DNA"/>
</dbReference>
<comment type="caution">
    <text evidence="4">The sequence shown here is derived from an EMBL/GenBank/DDBJ whole genome shotgun (WGS) entry which is preliminary data.</text>
</comment>
<evidence type="ECO:0000256" key="1">
    <source>
        <dbReference type="ARBA" id="ARBA00022679"/>
    </source>
</evidence>
<dbReference type="PANTHER" id="PTHR43800">
    <property type="entry name" value="PEPTIDYL-LYSINE N-ACETYLTRANSFERASE YJAB"/>
    <property type="match status" value="1"/>
</dbReference>
<proteinExistence type="predicted"/>
<protein>
    <submittedName>
        <fullName evidence="4">GNAT family N-acetyltransferase</fullName>
        <ecNumber evidence="4">2.3.1.-</ecNumber>
    </submittedName>
</protein>
<evidence type="ECO:0000313" key="5">
    <source>
        <dbReference type="Proteomes" id="UP000772618"/>
    </source>
</evidence>
<dbReference type="Pfam" id="PF13673">
    <property type="entry name" value="Acetyltransf_10"/>
    <property type="match status" value="1"/>
</dbReference>
<dbReference type="InterPro" id="IPR000182">
    <property type="entry name" value="GNAT_dom"/>
</dbReference>
<gene>
    <name evidence="4" type="ORF">KK060_18530</name>
</gene>
<name>A0ABS5VVP4_9BACT</name>
<keyword evidence="1 4" id="KW-0808">Transferase</keyword>
<dbReference type="SUPFAM" id="SSF55729">
    <property type="entry name" value="Acyl-CoA N-acyltransferases (Nat)"/>
    <property type="match status" value="1"/>
</dbReference>
<keyword evidence="2 4" id="KW-0012">Acyltransferase</keyword>
<accession>A0ABS5VVP4</accession>
<sequence length="143" mass="16411">MITTVKADEFNELIEVWEASVRATHDFLSEENIMYFKPLILNQYFYLVQLSAFRNQEGRIIGFAGVGEDKLEMLFIHPDCRGKGVGKHLLQHAIQNMNVRKVDVNEQNVQATAFYTHMGFKIIGRSETDGLGKPFPLLHLELQ</sequence>
<evidence type="ECO:0000259" key="3">
    <source>
        <dbReference type="PROSITE" id="PS51186"/>
    </source>
</evidence>
<dbReference type="Gene3D" id="3.40.630.30">
    <property type="match status" value="1"/>
</dbReference>
<organism evidence="4 5">
    <name type="scientific">Chryseosolibacter indicus</name>
    <dbReference type="NCBI Taxonomy" id="2782351"/>
    <lineage>
        <taxon>Bacteria</taxon>
        <taxon>Pseudomonadati</taxon>
        <taxon>Bacteroidota</taxon>
        <taxon>Cytophagia</taxon>
        <taxon>Cytophagales</taxon>
        <taxon>Chryseotaleaceae</taxon>
        <taxon>Chryseosolibacter</taxon>
    </lineage>
</organism>
<evidence type="ECO:0000313" key="4">
    <source>
        <dbReference type="EMBL" id="MBT1705296.1"/>
    </source>
</evidence>
<dbReference type="PANTHER" id="PTHR43800:SF1">
    <property type="entry name" value="PEPTIDYL-LYSINE N-ACETYLTRANSFERASE YJAB"/>
    <property type="match status" value="1"/>
</dbReference>
<dbReference type="InterPro" id="IPR016181">
    <property type="entry name" value="Acyl_CoA_acyltransferase"/>
</dbReference>
<feature type="domain" description="N-acetyltransferase" evidence="3">
    <location>
        <begin position="1"/>
        <end position="143"/>
    </location>
</feature>
<reference evidence="4 5" key="1">
    <citation type="submission" date="2021-05" db="EMBL/GenBank/DDBJ databases">
        <title>A Polyphasic approach of four new species of the genus Ohtaekwangia: Ohtaekwangia histidinii sp. nov., Ohtaekwangia cretensis sp. nov., Ohtaekwangia indiensis sp. nov., Ohtaekwangia reichenbachii sp. nov. from diverse environment.</title>
        <authorList>
            <person name="Octaviana S."/>
        </authorList>
    </citation>
    <scope>NUCLEOTIDE SEQUENCE [LARGE SCALE GENOMIC DNA]</scope>
    <source>
        <strain evidence="4 5">PWU20</strain>
    </source>
</reference>
<dbReference type="RefSeq" id="WP_254155251.1">
    <property type="nucleotide sequence ID" value="NZ_JAHESD010000051.1"/>
</dbReference>
<dbReference type="EC" id="2.3.1.-" evidence="4"/>